<dbReference type="InterPro" id="IPR036249">
    <property type="entry name" value="Thioredoxin-like_sf"/>
</dbReference>
<reference evidence="4 5" key="1">
    <citation type="submission" date="2019-12" db="EMBL/GenBank/DDBJ databases">
        <title>Paraburkholderia acidiphila 7Q-K02 sp. nov and Paraburkholderia acidisoli DHF22 sp. nov., two strains isolated from forest soil.</title>
        <authorList>
            <person name="Gao Z."/>
            <person name="Qiu L."/>
        </authorList>
    </citation>
    <scope>NUCLEOTIDE SEQUENCE [LARGE SCALE GENOMIC DNA]</scope>
    <source>
        <strain evidence="4 5">DHF22</strain>
    </source>
</reference>
<dbReference type="EMBL" id="CP046913">
    <property type="protein sequence ID" value="QGZ62012.1"/>
    <property type="molecule type" value="Genomic_DNA"/>
</dbReference>
<dbReference type="SUPFAM" id="SSF52833">
    <property type="entry name" value="Thioredoxin-like"/>
    <property type="match status" value="1"/>
</dbReference>
<name>A0A7Z2GHP5_9BURK</name>
<proteinExistence type="predicted"/>
<dbReference type="AlphaFoldDB" id="A0A7Z2GHP5"/>
<evidence type="ECO:0000313" key="4">
    <source>
        <dbReference type="EMBL" id="QGZ62012.1"/>
    </source>
</evidence>
<dbReference type="KEGG" id="pacs:FAZ98_09870"/>
<dbReference type="GO" id="GO:0051536">
    <property type="term" value="F:iron-sulfur cluster binding"/>
    <property type="evidence" value="ECO:0007669"/>
    <property type="project" value="UniProtKB-KW"/>
</dbReference>
<keyword evidence="5" id="KW-1185">Reference proteome</keyword>
<accession>A0A7Z2GHP5</accession>
<dbReference type="InterPro" id="IPR041921">
    <property type="entry name" value="NuoE_N"/>
</dbReference>
<dbReference type="OrthoDB" id="9807941at2"/>
<dbReference type="CDD" id="cd03081">
    <property type="entry name" value="TRX_Fd_NuoE_FDH_gamma"/>
    <property type="match status" value="1"/>
</dbReference>
<dbReference type="InterPro" id="IPR028431">
    <property type="entry name" value="NADP_DH_HndA-like"/>
</dbReference>
<dbReference type="PANTHER" id="PTHR43342">
    <property type="entry name" value="NADH-QUINONE OXIDOREDUCTASE, E SUBUNIT"/>
    <property type="match status" value="1"/>
</dbReference>
<dbReference type="Gene3D" id="1.10.10.1590">
    <property type="entry name" value="NADH-quinone oxidoreductase subunit E"/>
    <property type="match status" value="1"/>
</dbReference>
<gene>
    <name evidence="4" type="ORF">FAZ98_09870</name>
</gene>
<keyword evidence="1" id="KW-0479">Metal-binding</keyword>
<dbReference type="GO" id="GO:0046872">
    <property type="term" value="F:metal ion binding"/>
    <property type="evidence" value="ECO:0007669"/>
    <property type="project" value="UniProtKB-KW"/>
</dbReference>
<dbReference type="Proteomes" id="UP000433577">
    <property type="component" value="Chromosome 1"/>
</dbReference>
<evidence type="ECO:0000256" key="2">
    <source>
        <dbReference type="ARBA" id="ARBA00023004"/>
    </source>
</evidence>
<keyword evidence="2" id="KW-0408">Iron</keyword>
<evidence type="ECO:0000256" key="3">
    <source>
        <dbReference type="ARBA" id="ARBA00023014"/>
    </source>
</evidence>
<evidence type="ECO:0000313" key="5">
    <source>
        <dbReference type="Proteomes" id="UP000433577"/>
    </source>
</evidence>
<dbReference type="Pfam" id="PF01257">
    <property type="entry name" value="2Fe-2S_thioredx"/>
    <property type="match status" value="1"/>
</dbReference>
<dbReference type="PANTHER" id="PTHR43342:SF1">
    <property type="entry name" value="BIFURCATING [FEFE] HYDROGENASE GAMMA SUBUNIT"/>
    <property type="match status" value="1"/>
</dbReference>
<organism evidence="4 5">
    <name type="scientific">Paraburkholderia acidisoli</name>
    <dbReference type="NCBI Taxonomy" id="2571748"/>
    <lineage>
        <taxon>Bacteria</taxon>
        <taxon>Pseudomonadati</taxon>
        <taxon>Pseudomonadota</taxon>
        <taxon>Betaproteobacteria</taxon>
        <taxon>Burkholderiales</taxon>
        <taxon>Burkholderiaceae</taxon>
        <taxon>Paraburkholderia</taxon>
    </lineage>
</organism>
<evidence type="ECO:0000256" key="1">
    <source>
        <dbReference type="ARBA" id="ARBA00022723"/>
    </source>
</evidence>
<protein>
    <submittedName>
        <fullName evidence="4">Formate dehydrogenase</fullName>
    </submittedName>
</protein>
<keyword evidence="3" id="KW-0411">Iron-sulfur</keyword>
<dbReference type="Gene3D" id="3.40.30.10">
    <property type="entry name" value="Glutaredoxin"/>
    <property type="match status" value="1"/>
</dbReference>
<sequence length="188" mass="20202">MNNKCIYARRNPTVEETTLRAPAAPDALVRRHAQPGRTLLAILHAIQDETGFVPPDTVAPLAKALNLSRAEVHGVITYYHHFRTAPPPAVTVQLCRAEACRSMGSEALAQHAQAHTGCRFHQHGHAAAELTHAHEQGEVALESVYCLGQCALSPAMMINGTLHAKVTPQKFDALLAKAVAAARTEEAA</sequence>